<protein>
    <recommendedName>
        <fullName evidence="5">DUF1588 domain-containing protein</fullName>
    </recommendedName>
</protein>
<dbReference type="InterPro" id="IPR013039">
    <property type="entry name" value="DUF1588"/>
</dbReference>
<evidence type="ECO:0000256" key="1">
    <source>
        <dbReference type="SAM" id="MobiDB-lite"/>
    </source>
</evidence>
<dbReference type="EMBL" id="UINC01074100">
    <property type="protein sequence ID" value="SVC10968.1"/>
    <property type="molecule type" value="Genomic_DNA"/>
</dbReference>
<evidence type="ECO:0000259" key="2">
    <source>
        <dbReference type="Pfam" id="PF07624"/>
    </source>
</evidence>
<dbReference type="Pfam" id="PF07627">
    <property type="entry name" value="PSCyt3"/>
    <property type="match status" value="1"/>
</dbReference>
<gene>
    <name evidence="4" type="ORF">METZ01_LOCUS263822</name>
</gene>
<sequence>TDAAERSHEQTAALAEYYRSIAPEFEPARKGVASKRESLAKVLNQEKDKLSKLPKQRDPRKVQEEMNRRYDDEIRGRLRGETFKRVAAKDPRYGGVITSAAMLSMTSGPRRTHPIARGAWIIEVIFNDPPPPPPNDVPPLNEDASDENLTIREKFAKHRENPDCAGCHSRLDPLGFALENFDITGRWRDKYENGRSIDASGMLLRKYEFKDIVRFKESITKEDRRFAKAFTAHLMRFALSRELTPGDTLSIDRIINKTAEKNFRLRPLLKEVIRSKSFLQGS</sequence>
<feature type="region of interest" description="Disordered" evidence="1">
    <location>
        <begin position="43"/>
        <end position="63"/>
    </location>
</feature>
<proteinExistence type="predicted"/>
<evidence type="ECO:0000313" key="4">
    <source>
        <dbReference type="EMBL" id="SVC10968.1"/>
    </source>
</evidence>
<evidence type="ECO:0000259" key="3">
    <source>
        <dbReference type="Pfam" id="PF07627"/>
    </source>
</evidence>
<dbReference type="InterPro" id="IPR011478">
    <property type="entry name" value="DUF1585"/>
</dbReference>
<name>A0A382JGX7_9ZZZZ</name>
<organism evidence="4">
    <name type="scientific">marine metagenome</name>
    <dbReference type="NCBI Taxonomy" id="408172"/>
    <lineage>
        <taxon>unclassified sequences</taxon>
        <taxon>metagenomes</taxon>
        <taxon>ecological metagenomes</taxon>
    </lineage>
</organism>
<reference evidence="4" key="1">
    <citation type="submission" date="2018-05" db="EMBL/GenBank/DDBJ databases">
        <authorList>
            <person name="Lanie J.A."/>
            <person name="Ng W.-L."/>
            <person name="Kazmierczak K.M."/>
            <person name="Andrzejewski T.M."/>
            <person name="Davidsen T.M."/>
            <person name="Wayne K.J."/>
            <person name="Tettelin H."/>
            <person name="Glass J.I."/>
            <person name="Rusch D."/>
            <person name="Podicherti R."/>
            <person name="Tsui H.-C.T."/>
            <person name="Winkler M.E."/>
        </authorList>
    </citation>
    <scope>NUCLEOTIDE SEQUENCE</scope>
</reference>
<dbReference type="AlphaFoldDB" id="A0A382JGX7"/>
<accession>A0A382JGX7</accession>
<feature type="domain" description="DUF1588" evidence="3">
    <location>
        <begin position="94"/>
        <end position="190"/>
    </location>
</feature>
<feature type="non-terminal residue" evidence="4">
    <location>
        <position position="1"/>
    </location>
</feature>
<feature type="domain" description="DUF1585" evidence="2">
    <location>
        <begin position="208"/>
        <end position="278"/>
    </location>
</feature>
<evidence type="ECO:0008006" key="5">
    <source>
        <dbReference type="Google" id="ProtNLM"/>
    </source>
</evidence>
<dbReference type="Pfam" id="PF07624">
    <property type="entry name" value="PSD2"/>
    <property type="match status" value="1"/>
</dbReference>